<dbReference type="Pfam" id="PF04239">
    <property type="entry name" value="DUF421"/>
    <property type="match status" value="1"/>
</dbReference>
<keyword evidence="6 7" id="KW-0472">Membrane</keyword>
<evidence type="ECO:0000256" key="6">
    <source>
        <dbReference type="ARBA" id="ARBA00023136"/>
    </source>
</evidence>
<comment type="similarity">
    <text evidence="2">Belongs to the UPF0702 family.</text>
</comment>
<dbReference type="AlphaFoldDB" id="A0A9D1N7X5"/>
<evidence type="ECO:0000256" key="5">
    <source>
        <dbReference type="ARBA" id="ARBA00022989"/>
    </source>
</evidence>
<organism evidence="9 10">
    <name type="scientific">Candidatus Allocopromorpha excrementipullorum</name>
    <dbReference type="NCBI Taxonomy" id="2840743"/>
    <lineage>
        <taxon>Bacteria</taxon>
        <taxon>Bacillati</taxon>
        <taxon>Bacillota</taxon>
        <taxon>Clostridia</taxon>
        <taxon>Eubacteriales</taxon>
        <taxon>Eubacteriaceae</taxon>
        <taxon>Eubacteriaceae incertae sedis</taxon>
        <taxon>Candidatus Allocopromorpha</taxon>
    </lineage>
</organism>
<comment type="subcellular location">
    <subcellularLocation>
        <location evidence="1">Cell membrane</location>
        <topology evidence="1">Multi-pass membrane protein</topology>
    </subcellularLocation>
</comment>
<evidence type="ECO:0000256" key="7">
    <source>
        <dbReference type="SAM" id="Phobius"/>
    </source>
</evidence>
<name>A0A9D1N7X5_9FIRM</name>
<evidence type="ECO:0000256" key="3">
    <source>
        <dbReference type="ARBA" id="ARBA00022475"/>
    </source>
</evidence>
<feature type="transmembrane region" description="Helical" evidence="7">
    <location>
        <begin position="30"/>
        <end position="49"/>
    </location>
</feature>
<dbReference type="InterPro" id="IPR007353">
    <property type="entry name" value="DUF421"/>
</dbReference>
<feature type="transmembrane region" description="Helical" evidence="7">
    <location>
        <begin position="6"/>
        <end position="23"/>
    </location>
</feature>
<evidence type="ECO:0000256" key="2">
    <source>
        <dbReference type="ARBA" id="ARBA00006448"/>
    </source>
</evidence>
<dbReference type="PANTHER" id="PTHR34582">
    <property type="entry name" value="UPF0702 TRANSMEMBRANE PROTEIN YCAP"/>
    <property type="match status" value="1"/>
</dbReference>
<feature type="domain" description="YetF C-terminal" evidence="8">
    <location>
        <begin position="79"/>
        <end position="209"/>
    </location>
</feature>
<dbReference type="Gene3D" id="3.30.240.20">
    <property type="entry name" value="bsu07140 like domains"/>
    <property type="match status" value="2"/>
</dbReference>
<keyword evidence="4 7" id="KW-0812">Transmembrane</keyword>
<feature type="transmembrane region" description="Helical" evidence="7">
    <location>
        <begin position="55"/>
        <end position="78"/>
    </location>
</feature>
<evidence type="ECO:0000259" key="8">
    <source>
        <dbReference type="Pfam" id="PF04239"/>
    </source>
</evidence>
<sequence>MTIVLIRTVILYLIVLFVIRIMGKAELSKMSPFQLIVVFMIAELASIPIESPDVSMITGVAAIFTLMFLQVLISFISLRSEKFKKIFSGRPSVLIDKGEINVKEMRALRITINDLMEQLRIGGAPSINDVDFAVMESNGELSIIQKAEKRPLTAEDASIAADSEVMPSVFISDGIIYYENIRNSGWTAERMLMKLASLGIDDTSSVFLVFCDGKGKLHVYMPDSKRRTASEVGR</sequence>
<reference evidence="9" key="1">
    <citation type="submission" date="2020-10" db="EMBL/GenBank/DDBJ databases">
        <authorList>
            <person name="Gilroy R."/>
        </authorList>
    </citation>
    <scope>NUCLEOTIDE SEQUENCE</scope>
    <source>
        <strain evidence="9">ChiSjej4B22-8349</strain>
    </source>
</reference>
<evidence type="ECO:0000256" key="4">
    <source>
        <dbReference type="ARBA" id="ARBA00022692"/>
    </source>
</evidence>
<dbReference type="Proteomes" id="UP000824130">
    <property type="component" value="Unassembled WGS sequence"/>
</dbReference>
<protein>
    <submittedName>
        <fullName evidence="9">DUF421 domain-containing protein</fullName>
    </submittedName>
</protein>
<dbReference type="PANTHER" id="PTHR34582:SF6">
    <property type="entry name" value="UPF0702 TRANSMEMBRANE PROTEIN YCAP"/>
    <property type="match status" value="1"/>
</dbReference>
<dbReference type="GO" id="GO:0005886">
    <property type="term" value="C:plasma membrane"/>
    <property type="evidence" value="ECO:0007669"/>
    <property type="project" value="UniProtKB-SubCell"/>
</dbReference>
<dbReference type="EMBL" id="DVOB01000131">
    <property type="protein sequence ID" value="HIU96258.1"/>
    <property type="molecule type" value="Genomic_DNA"/>
</dbReference>
<evidence type="ECO:0000313" key="10">
    <source>
        <dbReference type="Proteomes" id="UP000824130"/>
    </source>
</evidence>
<reference evidence="9" key="2">
    <citation type="journal article" date="2021" name="PeerJ">
        <title>Extensive microbial diversity within the chicken gut microbiome revealed by metagenomics and culture.</title>
        <authorList>
            <person name="Gilroy R."/>
            <person name="Ravi A."/>
            <person name="Getino M."/>
            <person name="Pursley I."/>
            <person name="Horton D.L."/>
            <person name="Alikhan N.F."/>
            <person name="Baker D."/>
            <person name="Gharbi K."/>
            <person name="Hall N."/>
            <person name="Watson M."/>
            <person name="Adriaenssens E.M."/>
            <person name="Foster-Nyarko E."/>
            <person name="Jarju S."/>
            <person name="Secka A."/>
            <person name="Antonio M."/>
            <person name="Oren A."/>
            <person name="Chaudhuri R.R."/>
            <person name="La Ragione R."/>
            <person name="Hildebrand F."/>
            <person name="Pallen M.J."/>
        </authorList>
    </citation>
    <scope>NUCLEOTIDE SEQUENCE</scope>
    <source>
        <strain evidence="9">ChiSjej4B22-8349</strain>
    </source>
</reference>
<accession>A0A9D1N7X5</accession>
<proteinExistence type="inferred from homology"/>
<keyword evidence="5 7" id="KW-1133">Transmembrane helix</keyword>
<evidence type="ECO:0000313" key="9">
    <source>
        <dbReference type="EMBL" id="HIU96258.1"/>
    </source>
</evidence>
<keyword evidence="3" id="KW-1003">Cell membrane</keyword>
<gene>
    <name evidence="9" type="ORF">IAD25_06035</name>
</gene>
<comment type="caution">
    <text evidence="9">The sequence shown here is derived from an EMBL/GenBank/DDBJ whole genome shotgun (WGS) entry which is preliminary data.</text>
</comment>
<dbReference type="InterPro" id="IPR023090">
    <property type="entry name" value="UPF0702_alpha/beta_dom_sf"/>
</dbReference>
<evidence type="ECO:0000256" key="1">
    <source>
        <dbReference type="ARBA" id="ARBA00004651"/>
    </source>
</evidence>